<reference evidence="2" key="1">
    <citation type="journal article" date="2015" name="Nature">
        <title>Complex archaea that bridge the gap between prokaryotes and eukaryotes.</title>
        <authorList>
            <person name="Spang A."/>
            <person name="Saw J.H."/>
            <person name="Jorgensen S.L."/>
            <person name="Zaremba-Niedzwiedzka K."/>
            <person name="Martijn J."/>
            <person name="Lind A.E."/>
            <person name="van Eijk R."/>
            <person name="Schleper C."/>
            <person name="Guy L."/>
            <person name="Ettema T.J."/>
        </authorList>
    </citation>
    <scope>NUCLEOTIDE SEQUENCE</scope>
</reference>
<comment type="caution">
    <text evidence="2">The sequence shown here is derived from an EMBL/GenBank/DDBJ whole genome shotgun (WGS) entry which is preliminary data.</text>
</comment>
<accession>A0A0F9LI72</accession>
<organism evidence="2">
    <name type="scientific">marine sediment metagenome</name>
    <dbReference type="NCBI Taxonomy" id="412755"/>
    <lineage>
        <taxon>unclassified sequences</taxon>
        <taxon>metagenomes</taxon>
        <taxon>ecological metagenomes</taxon>
    </lineage>
</organism>
<proteinExistence type="predicted"/>
<gene>
    <name evidence="2" type="ORF">LCGC14_1505420</name>
</gene>
<evidence type="ECO:0000256" key="1">
    <source>
        <dbReference type="SAM" id="MobiDB-lite"/>
    </source>
</evidence>
<evidence type="ECO:0000313" key="2">
    <source>
        <dbReference type="EMBL" id="KKM64040.1"/>
    </source>
</evidence>
<dbReference type="EMBL" id="LAZR01010980">
    <property type="protein sequence ID" value="KKM64040.1"/>
    <property type="molecule type" value="Genomic_DNA"/>
</dbReference>
<feature type="region of interest" description="Disordered" evidence="1">
    <location>
        <begin position="48"/>
        <end position="72"/>
    </location>
</feature>
<dbReference type="AlphaFoldDB" id="A0A0F9LI72"/>
<sequence length="138" mass="15367">MSPRPKICPGPLGGARPGFGLIRGFRDPVQVLPRFLAAEPPIRKALGAERLSHESEKRRRWHGTGQMRRQPTRTAAIMRLRGPGGHVSRKGGDGDWRQSLLGGRERHVPCRIGCDPADRLDLADSCDPRGEPRPRRMI</sequence>
<protein>
    <submittedName>
        <fullName evidence="2">Uncharacterized protein</fullName>
    </submittedName>
</protein>
<feature type="compositionally biased region" description="Basic and acidic residues" evidence="1">
    <location>
        <begin position="48"/>
        <end position="57"/>
    </location>
</feature>
<name>A0A0F9LI72_9ZZZZ</name>